<evidence type="ECO:0000313" key="3">
    <source>
        <dbReference type="Proteomes" id="UP000295611"/>
    </source>
</evidence>
<name>A0A4R7AXQ0_9NEIS</name>
<dbReference type="PROSITE" id="PS50206">
    <property type="entry name" value="RHODANESE_3"/>
    <property type="match status" value="1"/>
</dbReference>
<dbReference type="RefSeq" id="WP_133683495.1">
    <property type="nucleotide sequence ID" value="NZ_SNZP01000016.1"/>
</dbReference>
<evidence type="ECO:0000313" key="2">
    <source>
        <dbReference type="EMBL" id="TDR72486.1"/>
    </source>
</evidence>
<sequence>MNPEISTRELSALLADPATAPLLLDVREAWEWNIVHIEGSVHLPMNLIPIRHNELPDDQLIVAICHHGVRSLQVCHFLRQAGFDKVVSLNGGIDAWSATVDPSLPRY</sequence>
<protein>
    <submittedName>
        <fullName evidence="2">Rhodanese-related sulfurtransferase</fullName>
    </submittedName>
</protein>
<dbReference type="PANTHER" id="PTHR43031:SF17">
    <property type="entry name" value="SULFURTRANSFERASE YTWF-RELATED"/>
    <property type="match status" value="1"/>
</dbReference>
<dbReference type="EMBL" id="SNZP01000016">
    <property type="protein sequence ID" value="TDR72486.1"/>
    <property type="molecule type" value="Genomic_DNA"/>
</dbReference>
<dbReference type="Pfam" id="PF00581">
    <property type="entry name" value="Rhodanese"/>
    <property type="match status" value="1"/>
</dbReference>
<dbReference type="InterPro" id="IPR050229">
    <property type="entry name" value="GlpE_sulfurtransferase"/>
</dbReference>
<gene>
    <name evidence="2" type="ORF">DFP86_11650</name>
</gene>
<accession>A0A4R7AXQ0</accession>
<organism evidence="2 3">
    <name type="scientific">Paludibacterium purpuratum</name>
    <dbReference type="NCBI Taxonomy" id="1144873"/>
    <lineage>
        <taxon>Bacteria</taxon>
        <taxon>Pseudomonadati</taxon>
        <taxon>Pseudomonadota</taxon>
        <taxon>Betaproteobacteria</taxon>
        <taxon>Neisseriales</taxon>
        <taxon>Chromobacteriaceae</taxon>
        <taxon>Paludibacterium</taxon>
    </lineage>
</organism>
<dbReference type="GO" id="GO:0016740">
    <property type="term" value="F:transferase activity"/>
    <property type="evidence" value="ECO:0007669"/>
    <property type="project" value="UniProtKB-KW"/>
</dbReference>
<dbReference type="Proteomes" id="UP000295611">
    <property type="component" value="Unassembled WGS sequence"/>
</dbReference>
<dbReference type="Gene3D" id="3.40.250.10">
    <property type="entry name" value="Rhodanese-like domain"/>
    <property type="match status" value="1"/>
</dbReference>
<dbReference type="InterPro" id="IPR036873">
    <property type="entry name" value="Rhodanese-like_dom_sf"/>
</dbReference>
<reference evidence="2 3" key="1">
    <citation type="submission" date="2019-03" db="EMBL/GenBank/DDBJ databases">
        <title>Genomic Encyclopedia of Type Strains, Phase III (KMG-III): the genomes of soil and plant-associated and newly described type strains.</title>
        <authorList>
            <person name="Whitman W."/>
        </authorList>
    </citation>
    <scope>NUCLEOTIDE SEQUENCE [LARGE SCALE GENOMIC DNA]</scope>
    <source>
        <strain evidence="2 3">CECT 8976</strain>
    </source>
</reference>
<dbReference type="SMART" id="SM00450">
    <property type="entry name" value="RHOD"/>
    <property type="match status" value="1"/>
</dbReference>
<dbReference type="InterPro" id="IPR001763">
    <property type="entry name" value="Rhodanese-like_dom"/>
</dbReference>
<feature type="domain" description="Rhodanese" evidence="1">
    <location>
        <begin position="17"/>
        <end position="105"/>
    </location>
</feature>
<comment type="caution">
    <text evidence="2">The sequence shown here is derived from an EMBL/GenBank/DDBJ whole genome shotgun (WGS) entry which is preliminary data.</text>
</comment>
<keyword evidence="3" id="KW-1185">Reference proteome</keyword>
<dbReference type="SUPFAM" id="SSF52821">
    <property type="entry name" value="Rhodanese/Cell cycle control phosphatase"/>
    <property type="match status" value="1"/>
</dbReference>
<dbReference type="PANTHER" id="PTHR43031">
    <property type="entry name" value="FAD-DEPENDENT OXIDOREDUCTASE"/>
    <property type="match status" value="1"/>
</dbReference>
<keyword evidence="2" id="KW-0808">Transferase</keyword>
<evidence type="ECO:0000259" key="1">
    <source>
        <dbReference type="PROSITE" id="PS50206"/>
    </source>
</evidence>
<proteinExistence type="predicted"/>
<dbReference type="AlphaFoldDB" id="A0A4R7AXQ0"/>
<dbReference type="OrthoDB" id="9811849at2"/>